<reference evidence="3" key="3">
    <citation type="submission" date="2016-03" db="UniProtKB">
        <authorList>
            <consortium name="EnsemblProtists"/>
        </authorList>
    </citation>
    <scope>IDENTIFICATION</scope>
</reference>
<dbReference type="KEGG" id="gtt:GUITHDRAFT_103187"/>
<dbReference type="EnsemblProtists" id="EKX51270">
    <property type="protein sequence ID" value="EKX51270"/>
    <property type="gene ID" value="GUITHDRAFT_103187"/>
</dbReference>
<name>L1JSX9_GUITC</name>
<keyword evidence="4" id="KW-1185">Reference proteome</keyword>
<reference evidence="2 4" key="1">
    <citation type="journal article" date="2012" name="Nature">
        <title>Algal genomes reveal evolutionary mosaicism and the fate of nucleomorphs.</title>
        <authorList>
            <consortium name="DOE Joint Genome Institute"/>
            <person name="Curtis B.A."/>
            <person name="Tanifuji G."/>
            <person name="Burki F."/>
            <person name="Gruber A."/>
            <person name="Irimia M."/>
            <person name="Maruyama S."/>
            <person name="Arias M.C."/>
            <person name="Ball S.G."/>
            <person name="Gile G.H."/>
            <person name="Hirakawa Y."/>
            <person name="Hopkins J.F."/>
            <person name="Kuo A."/>
            <person name="Rensing S.A."/>
            <person name="Schmutz J."/>
            <person name="Symeonidi A."/>
            <person name="Elias M."/>
            <person name="Eveleigh R.J."/>
            <person name="Herman E.K."/>
            <person name="Klute M.J."/>
            <person name="Nakayama T."/>
            <person name="Obornik M."/>
            <person name="Reyes-Prieto A."/>
            <person name="Armbrust E.V."/>
            <person name="Aves S.J."/>
            <person name="Beiko R.G."/>
            <person name="Coutinho P."/>
            <person name="Dacks J.B."/>
            <person name="Durnford D.G."/>
            <person name="Fast N.M."/>
            <person name="Green B.R."/>
            <person name="Grisdale C.J."/>
            <person name="Hempel F."/>
            <person name="Henrissat B."/>
            <person name="Hoppner M.P."/>
            <person name="Ishida K."/>
            <person name="Kim E."/>
            <person name="Koreny L."/>
            <person name="Kroth P.G."/>
            <person name="Liu Y."/>
            <person name="Malik S.B."/>
            <person name="Maier U.G."/>
            <person name="McRose D."/>
            <person name="Mock T."/>
            <person name="Neilson J.A."/>
            <person name="Onodera N.T."/>
            <person name="Poole A.M."/>
            <person name="Pritham E.J."/>
            <person name="Richards T.A."/>
            <person name="Rocap G."/>
            <person name="Roy S.W."/>
            <person name="Sarai C."/>
            <person name="Schaack S."/>
            <person name="Shirato S."/>
            <person name="Slamovits C.H."/>
            <person name="Spencer D.F."/>
            <person name="Suzuki S."/>
            <person name="Worden A.Z."/>
            <person name="Zauner S."/>
            <person name="Barry K."/>
            <person name="Bell C."/>
            <person name="Bharti A.K."/>
            <person name="Crow J.A."/>
            <person name="Grimwood J."/>
            <person name="Kramer R."/>
            <person name="Lindquist E."/>
            <person name="Lucas S."/>
            <person name="Salamov A."/>
            <person name="McFadden G.I."/>
            <person name="Lane C.E."/>
            <person name="Keeling P.J."/>
            <person name="Gray M.W."/>
            <person name="Grigoriev I.V."/>
            <person name="Archibald J.M."/>
        </authorList>
    </citation>
    <scope>NUCLEOTIDE SEQUENCE</scope>
    <source>
        <strain evidence="2 4">CCMP2712</strain>
    </source>
</reference>
<accession>L1JSX9</accession>
<dbReference type="AlphaFoldDB" id="L1JSX9"/>
<organism evidence="2">
    <name type="scientific">Guillardia theta (strain CCMP2712)</name>
    <name type="common">Cryptophyte</name>
    <dbReference type="NCBI Taxonomy" id="905079"/>
    <lineage>
        <taxon>Eukaryota</taxon>
        <taxon>Cryptophyceae</taxon>
        <taxon>Pyrenomonadales</taxon>
        <taxon>Geminigeraceae</taxon>
        <taxon>Guillardia</taxon>
    </lineage>
</organism>
<feature type="signal peptide" evidence="1">
    <location>
        <begin position="1"/>
        <end position="33"/>
    </location>
</feature>
<dbReference type="RefSeq" id="XP_005838250.1">
    <property type="nucleotide sequence ID" value="XM_005838193.1"/>
</dbReference>
<dbReference type="GeneID" id="17307846"/>
<protein>
    <submittedName>
        <fullName evidence="2 3">Uncharacterized protein</fullName>
    </submittedName>
</protein>
<gene>
    <name evidence="2" type="ORF">GUITHDRAFT_103187</name>
</gene>
<proteinExistence type="predicted"/>
<dbReference type="EMBL" id="JH992976">
    <property type="protein sequence ID" value="EKX51270.1"/>
    <property type="molecule type" value="Genomic_DNA"/>
</dbReference>
<evidence type="ECO:0000313" key="3">
    <source>
        <dbReference type="EnsemblProtists" id="EKX51270"/>
    </source>
</evidence>
<sequence length="86" mass="9008">MCLIQFFWNKRSPIPSACSMFSLLMSTFSMCSASASAGSAASLVPALCYDAQGCCDTNEVQAVRESVAKCVSTDQMDATATNTCSG</sequence>
<dbReference type="PaxDb" id="55529-EKX51270"/>
<dbReference type="HOGENOM" id="CLU_2502680_0_0_1"/>
<reference evidence="4" key="2">
    <citation type="submission" date="2012-11" db="EMBL/GenBank/DDBJ databases">
        <authorList>
            <person name="Kuo A."/>
            <person name="Curtis B.A."/>
            <person name="Tanifuji G."/>
            <person name="Burki F."/>
            <person name="Gruber A."/>
            <person name="Irimia M."/>
            <person name="Maruyama S."/>
            <person name="Arias M.C."/>
            <person name="Ball S.G."/>
            <person name="Gile G.H."/>
            <person name="Hirakawa Y."/>
            <person name="Hopkins J.F."/>
            <person name="Rensing S.A."/>
            <person name="Schmutz J."/>
            <person name="Symeonidi A."/>
            <person name="Elias M."/>
            <person name="Eveleigh R.J."/>
            <person name="Herman E.K."/>
            <person name="Klute M.J."/>
            <person name="Nakayama T."/>
            <person name="Obornik M."/>
            <person name="Reyes-Prieto A."/>
            <person name="Armbrust E.V."/>
            <person name="Aves S.J."/>
            <person name="Beiko R.G."/>
            <person name="Coutinho P."/>
            <person name="Dacks J.B."/>
            <person name="Durnford D.G."/>
            <person name="Fast N.M."/>
            <person name="Green B.R."/>
            <person name="Grisdale C."/>
            <person name="Hempe F."/>
            <person name="Henrissat B."/>
            <person name="Hoppner M.P."/>
            <person name="Ishida K.-I."/>
            <person name="Kim E."/>
            <person name="Koreny L."/>
            <person name="Kroth P.G."/>
            <person name="Liu Y."/>
            <person name="Malik S.-B."/>
            <person name="Maier U.G."/>
            <person name="McRose D."/>
            <person name="Mock T."/>
            <person name="Neilson J.A."/>
            <person name="Onodera N.T."/>
            <person name="Poole A.M."/>
            <person name="Pritham E.J."/>
            <person name="Richards T.A."/>
            <person name="Rocap G."/>
            <person name="Roy S.W."/>
            <person name="Sarai C."/>
            <person name="Schaack S."/>
            <person name="Shirato S."/>
            <person name="Slamovits C.H."/>
            <person name="Spencer D.F."/>
            <person name="Suzuki S."/>
            <person name="Worden A.Z."/>
            <person name="Zauner S."/>
            <person name="Barry K."/>
            <person name="Bell C."/>
            <person name="Bharti A.K."/>
            <person name="Crow J.A."/>
            <person name="Grimwood J."/>
            <person name="Kramer R."/>
            <person name="Lindquist E."/>
            <person name="Lucas S."/>
            <person name="Salamov A."/>
            <person name="McFadden G.I."/>
            <person name="Lane C.E."/>
            <person name="Keeling P.J."/>
            <person name="Gray M.W."/>
            <person name="Grigoriev I.V."/>
            <person name="Archibald J.M."/>
        </authorList>
    </citation>
    <scope>NUCLEOTIDE SEQUENCE</scope>
    <source>
        <strain evidence="4">CCMP2712</strain>
    </source>
</reference>
<evidence type="ECO:0000313" key="2">
    <source>
        <dbReference type="EMBL" id="EKX51270.1"/>
    </source>
</evidence>
<keyword evidence="1" id="KW-0732">Signal</keyword>
<feature type="chain" id="PRO_5008771866" evidence="1">
    <location>
        <begin position="34"/>
        <end position="86"/>
    </location>
</feature>
<dbReference type="Proteomes" id="UP000011087">
    <property type="component" value="Unassembled WGS sequence"/>
</dbReference>
<evidence type="ECO:0000256" key="1">
    <source>
        <dbReference type="SAM" id="SignalP"/>
    </source>
</evidence>
<evidence type="ECO:0000313" key="4">
    <source>
        <dbReference type="Proteomes" id="UP000011087"/>
    </source>
</evidence>